<evidence type="ECO:0000256" key="1">
    <source>
        <dbReference type="SAM" id="MobiDB-lite"/>
    </source>
</evidence>
<reference evidence="3" key="1">
    <citation type="submission" date="2023-10" db="EMBL/GenBank/DDBJ databases">
        <title>Genome assembly of Pristionchus species.</title>
        <authorList>
            <person name="Yoshida K."/>
            <person name="Sommer R.J."/>
        </authorList>
    </citation>
    <scope>NUCLEOTIDE SEQUENCE</scope>
    <source>
        <strain evidence="3">RS5133</strain>
    </source>
</reference>
<sequence>MRLVPLLLPSLGLLLTAVIGVEEEGREGESRIEIYDGRQENRHGLRNAISPLSSLSPPKEKMSKEDRQTRKLLRKKKKRLRELREEIRKLGGIRAVKFSHSRDEKWRRRMLARMDTIAKRLDRLETIIVGTSSPSSATVTTSKKGKMDRHFASISRSLNGEAGMTCATHRDCRPGRCCHVSTSAAAAAAA</sequence>
<dbReference type="Proteomes" id="UP001432322">
    <property type="component" value="Unassembled WGS sequence"/>
</dbReference>
<evidence type="ECO:0000313" key="4">
    <source>
        <dbReference type="Proteomes" id="UP001432322"/>
    </source>
</evidence>
<proteinExistence type="predicted"/>
<feature type="region of interest" description="Disordered" evidence="1">
    <location>
        <begin position="43"/>
        <end position="69"/>
    </location>
</feature>
<feature type="compositionally biased region" description="Basic and acidic residues" evidence="1">
    <location>
        <begin position="58"/>
        <end position="69"/>
    </location>
</feature>
<keyword evidence="4" id="KW-1185">Reference proteome</keyword>
<evidence type="ECO:0000313" key="3">
    <source>
        <dbReference type="EMBL" id="GMT14067.1"/>
    </source>
</evidence>
<feature type="non-terminal residue" evidence="3">
    <location>
        <position position="190"/>
    </location>
</feature>
<organism evidence="3 4">
    <name type="scientific">Pristionchus fissidentatus</name>
    <dbReference type="NCBI Taxonomy" id="1538716"/>
    <lineage>
        <taxon>Eukaryota</taxon>
        <taxon>Metazoa</taxon>
        <taxon>Ecdysozoa</taxon>
        <taxon>Nematoda</taxon>
        <taxon>Chromadorea</taxon>
        <taxon>Rhabditida</taxon>
        <taxon>Rhabditina</taxon>
        <taxon>Diplogasteromorpha</taxon>
        <taxon>Diplogasteroidea</taxon>
        <taxon>Neodiplogasteridae</taxon>
        <taxon>Pristionchus</taxon>
    </lineage>
</organism>
<comment type="caution">
    <text evidence="3">The sequence shown here is derived from an EMBL/GenBank/DDBJ whole genome shotgun (WGS) entry which is preliminary data.</text>
</comment>
<protein>
    <submittedName>
        <fullName evidence="3">Uncharacterized protein</fullName>
    </submittedName>
</protein>
<feature type="chain" id="PRO_5043809067" evidence="2">
    <location>
        <begin position="21"/>
        <end position="190"/>
    </location>
</feature>
<feature type="signal peptide" evidence="2">
    <location>
        <begin position="1"/>
        <end position="20"/>
    </location>
</feature>
<accession>A0AAV5V702</accession>
<dbReference type="EMBL" id="BTSY01000002">
    <property type="protein sequence ID" value="GMT14067.1"/>
    <property type="molecule type" value="Genomic_DNA"/>
</dbReference>
<dbReference type="AlphaFoldDB" id="A0AAV5V702"/>
<gene>
    <name evidence="3" type="ORF">PFISCL1PPCAC_5364</name>
</gene>
<name>A0AAV5V702_9BILA</name>
<evidence type="ECO:0000256" key="2">
    <source>
        <dbReference type="SAM" id="SignalP"/>
    </source>
</evidence>
<keyword evidence="2" id="KW-0732">Signal</keyword>